<dbReference type="EMBL" id="JASCZI010181891">
    <property type="protein sequence ID" value="MED6186282.1"/>
    <property type="molecule type" value="Genomic_DNA"/>
</dbReference>
<dbReference type="Proteomes" id="UP001341840">
    <property type="component" value="Unassembled WGS sequence"/>
</dbReference>
<sequence>MSCCHRRSPQHPRELQSLLGRRPLIAVPASLSATSTLSPSSPYPRGDRVAVIPGAYVALQKVKLYSDFFLQVLTNGIEVKLQRNVLSVIEAPSGNEEDGNLEFENVQWNGS</sequence>
<keyword evidence="2" id="KW-1185">Reference proteome</keyword>
<reference evidence="1 2" key="1">
    <citation type="journal article" date="2023" name="Plants (Basel)">
        <title>Bridging the Gap: Combining Genomics and Transcriptomics Approaches to Understand Stylosanthes scabra, an Orphan Legume from the Brazilian Caatinga.</title>
        <authorList>
            <person name="Ferreira-Neto J.R.C."/>
            <person name="da Silva M.D."/>
            <person name="Binneck E."/>
            <person name="de Melo N.F."/>
            <person name="da Silva R.H."/>
            <person name="de Melo A.L.T.M."/>
            <person name="Pandolfi V."/>
            <person name="Bustamante F.O."/>
            <person name="Brasileiro-Vidal A.C."/>
            <person name="Benko-Iseppon A.M."/>
        </authorList>
    </citation>
    <scope>NUCLEOTIDE SEQUENCE [LARGE SCALE GENOMIC DNA]</scope>
    <source>
        <tissue evidence="1">Leaves</tissue>
    </source>
</reference>
<name>A0ABU6WLY3_9FABA</name>
<proteinExistence type="predicted"/>
<gene>
    <name evidence="1" type="ORF">PIB30_065276</name>
</gene>
<organism evidence="1 2">
    <name type="scientific">Stylosanthes scabra</name>
    <dbReference type="NCBI Taxonomy" id="79078"/>
    <lineage>
        <taxon>Eukaryota</taxon>
        <taxon>Viridiplantae</taxon>
        <taxon>Streptophyta</taxon>
        <taxon>Embryophyta</taxon>
        <taxon>Tracheophyta</taxon>
        <taxon>Spermatophyta</taxon>
        <taxon>Magnoliopsida</taxon>
        <taxon>eudicotyledons</taxon>
        <taxon>Gunneridae</taxon>
        <taxon>Pentapetalae</taxon>
        <taxon>rosids</taxon>
        <taxon>fabids</taxon>
        <taxon>Fabales</taxon>
        <taxon>Fabaceae</taxon>
        <taxon>Papilionoideae</taxon>
        <taxon>50 kb inversion clade</taxon>
        <taxon>dalbergioids sensu lato</taxon>
        <taxon>Dalbergieae</taxon>
        <taxon>Pterocarpus clade</taxon>
        <taxon>Stylosanthes</taxon>
    </lineage>
</organism>
<accession>A0ABU6WLY3</accession>
<comment type="caution">
    <text evidence="1">The sequence shown here is derived from an EMBL/GenBank/DDBJ whole genome shotgun (WGS) entry which is preliminary data.</text>
</comment>
<evidence type="ECO:0000313" key="1">
    <source>
        <dbReference type="EMBL" id="MED6186282.1"/>
    </source>
</evidence>
<evidence type="ECO:0000313" key="2">
    <source>
        <dbReference type="Proteomes" id="UP001341840"/>
    </source>
</evidence>
<protein>
    <submittedName>
        <fullName evidence="1">Uncharacterized protein</fullName>
    </submittedName>
</protein>